<reference evidence="4" key="1">
    <citation type="submission" date="2021-01" db="EMBL/GenBank/DDBJ databases">
        <authorList>
            <person name="Corre E."/>
            <person name="Pelletier E."/>
            <person name="Niang G."/>
            <person name="Scheremetjew M."/>
            <person name="Finn R."/>
            <person name="Kale V."/>
            <person name="Holt S."/>
            <person name="Cochrane G."/>
            <person name="Meng A."/>
            <person name="Brown T."/>
            <person name="Cohen L."/>
        </authorList>
    </citation>
    <scope>NUCLEOTIDE SEQUENCE</scope>
    <source>
        <strain evidence="4">PLY182g</strain>
    </source>
</reference>
<keyword evidence="1" id="KW-0677">Repeat</keyword>
<protein>
    <recommendedName>
        <fullName evidence="3">EF-hand domain-containing protein</fullName>
    </recommendedName>
</protein>
<dbReference type="CDD" id="cd22984">
    <property type="entry name" value="DD_CrRSP7-like"/>
    <property type="match status" value="1"/>
</dbReference>
<dbReference type="InterPro" id="IPR003117">
    <property type="entry name" value="cAMP_dep_PK_reg_su_I/II_a/b"/>
</dbReference>
<sequence>MPAELCRVCRRAAMSSKYGKDFMVPKDFPSVLKAFTREVLREQPTNIYAYGAAYFTELLDQLASAEASRNEGAQPMDSIELEQLLKDLFQQADKDGSGALSIAEFKEVIEMANINLSQADMKNLLAEADVNNDGEIDYAEFVPIAVELVQGCYQREQQYTVEMKREMDAAADAKDFILHGMTADELQELMLQTFRRADADNSGSLSVAEFHECIKEQDLGLTRKEINALLFNADTSFDGTISYEEFAPLCFQMLYEVVRRDTLAKLQEAPNQIQELLYSLCSGQDPDNSGKIPLASLRDILRSANLGLTRVQIHLVCSEVEPDEEGDVAFEAFIPNMAELAGRLVDVDLQKERKEALMMLQQRQLVHDMTPEQLQAALSEACSLQDTSGSGLLSRSDLRDALMGTAIGLSGKEVSALLNATCISADTSGMYEYSTLVDLSFKLLLTFAGQQQ</sequence>
<dbReference type="SMART" id="SM00054">
    <property type="entry name" value="EFh"/>
    <property type="match status" value="6"/>
</dbReference>
<dbReference type="Pfam" id="PF13499">
    <property type="entry name" value="EF-hand_7"/>
    <property type="match status" value="2"/>
</dbReference>
<dbReference type="PANTHER" id="PTHR23050">
    <property type="entry name" value="CALCIUM BINDING PROTEIN"/>
    <property type="match status" value="1"/>
</dbReference>
<evidence type="ECO:0000256" key="1">
    <source>
        <dbReference type="ARBA" id="ARBA00022737"/>
    </source>
</evidence>
<dbReference type="InterPro" id="IPR050145">
    <property type="entry name" value="Centrin_CML-like"/>
</dbReference>
<feature type="domain" description="EF-hand" evidence="3">
    <location>
        <begin position="185"/>
        <end position="220"/>
    </location>
</feature>
<dbReference type="GO" id="GO:0005509">
    <property type="term" value="F:calcium ion binding"/>
    <property type="evidence" value="ECO:0007669"/>
    <property type="project" value="InterPro"/>
</dbReference>
<gene>
    <name evidence="4" type="ORF">CPEL01642_LOCUS9167</name>
</gene>
<dbReference type="InterPro" id="IPR002048">
    <property type="entry name" value="EF_hand_dom"/>
</dbReference>
<evidence type="ECO:0000313" key="4">
    <source>
        <dbReference type="EMBL" id="CAD8605832.1"/>
    </source>
</evidence>
<evidence type="ECO:0000256" key="2">
    <source>
        <dbReference type="ARBA" id="ARBA00022837"/>
    </source>
</evidence>
<dbReference type="SUPFAM" id="SSF47391">
    <property type="entry name" value="Dimerization-anchoring domain of cAMP-dependent PK regulatory subunit"/>
    <property type="match status" value="1"/>
</dbReference>
<dbReference type="InterPro" id="IPR018247">
    <property type="entry name" value="EF_Hand_1_Ca_BS"/>
</dbReference>
<feature type="domain" description="EF-hand" evidence="3">
    <location>
        <begin position="116"/>
        <end position="151"/>
    </location>
</feature>
<name>A0A7S0LC73_9EUKA</name>
<dbReference type="Gene3D" id="1.10.238.10">
    <property type="entry name" value="EF-hand"/>
    <property type="match status" value="4"/>
</dbReference>
<accession>A0A7S0LC73</accession>
<dbReference type="Gene3D" id="1.20.890.10">
    <property type="entry name" value="cAMP-dependent protein kinase regulatory subunit, dimerization-anchoring domain"/>
    <property type="match status" value="1"/>
</dbReference>
<dbReference type="AlphaFoldDB" id="A0A7S0LC73"/>
<organism evidence="4">
    <name type="scientific">Coccolithus braarudii</name>
    <dbReference type="NCBI Taxonomy" id="221442"/>
    <lineage>
        <taxon>Eukaryota</taxon>
        <taxon>Haptista</taxon>
        <taxon>Haptophyta</taxon>
        <taxon>Prymnesiophyceae</taxon>
        <taxon>Coccolithales</taxon>
        <taxon>Coccolithaceae</taxon>
        <taxon>Coccolithus</taxon>
    </lineage>
</organism>
<proteinExistence type="predicted"/>
<feature type="domain" description="EF-hand" evidence="3">
    <location>
        <begin position="80"/>
        <end position="115"/>
    </location>
</feature>
<dbReference type="InterPro" id="IPR011992">
    <property type="entry name" value="EF-hand-dom_pair"/>
</dbReference>
<dbReference type="PROSITE" id="PS00018">
    <property type="entry name" value="EF_HAND_1"/>
    <property type="match status" value="4"/>
</dbReference>
<evidence type="ECO:0000259" key="3">
    <source>
        <dbReference type="PROSITE" id="PS50222"/>
    </source>
</evidence>
<dbReference type="PROSITE" id="PS50222">
    <property type="entry name" value="EF_HAND_2"/>
    <property type="match status" value="3"/>
</dbReference>
<keyword evidence="2" id="KW-0106">Calcium</keyword>
<dbReference type="SMART" id="SM00394">
    <property type="entry name" value="RIIa"/>
    <property type="match status" value="1"/>
</dbReference>
<dbReference type="Pfam" id="PF02197">
    <property type="entry name" value="RIIa"/>
    <property type="match status" value="1"/>
</dbReference>
<dbReference type="SUPFAM" id="SSF47473">
    <property type="entry name" value="EF-hand"/>
    <property type="match status" value="2"/>
</dbReference>
<dbReference type="EMBL" id="HBEY01019079">
    <property type="protein sequence ID" value="CAD8605832.1"/>
    <property type="molecule type" value="Transcribed_RNA"/>
</dbReference>